<dbReference type="Proteomes" id="UP000001401">
    <property type="component" value="Chromosome"/>
</dbReference>
<dbReference type="eggNOG" id="COG3935">
    <property type="taxonomic scope" value="Bacteria"/>
</dbReference>
<keyword evidence="4" id="KW-1185">Reference proteome</keyword>
<sequence>MARPTKEGLDYFPLNVDIEQDEKVALVEAEHGSLGFTVIIKLLMRIYKNSYFFEWGEKEQLLFTKVVNVDINSVNAIINDCIKWGFFNKELYAEYKILTSHGIQIRYLEATRRRSQVKVFKEYNLLSEKEVNDYNNIVFVDINSDNANNNPQSKGKESKGNKSKENDSKEAKTSELITEIFNYYFSKNIIKHSKLTNQMKSAITARLKDYSFEELTKAIDNYAFVLSSANHYFTHRYPLADFMRDKDIRKFVDEADPLNNFLDKKSIPKGGITNAEGQSSYEGYDFENREPDF</sequence>
<proteinExistence type="predicted"/>
<accession>E6TVI3</accession>
<dbReference type="STRING" id="649639.Bcell_2745"/>
<reference evidence="3" key="1">
    <citation type="submission" date="2010-12" db="EMBL/GenBank/DDBJ databases">
        <title>Complete sequence of Bacillus cellulosilyticus DSM 2522.</title>
        <authorList>
            <consortium name="US DOE Joint Genome Institute"/>
            <person name="Lucas S."/>
            <person name="Copeland A."/>
            <person name="Lapidus A."/>
            <person name="Cheng J.-F."/>
            <person name="Bruce D."/>
            <person name="Goodwin L."/>
            <person name="Pitluck S."/>
            <person name="Chertkov O."/>
            <person name="Detter J.C."/>
            <person name="Han C."/>
            <person name="Tapia R."/>
            <person name="Land M."/>
            <person name="Hauser L."/>
            <person name="Jeffries C."/>
            <person name="Kyrpides N."/>
            <person name="Ivanova N."/>
            <person name="Mikhailova N."/>
            <person name="Brumm P."/>
            <person name="Mead D."/>
            <person name="Woyke T."/>
        </authorList>
    </citation>
    <scope>NUCLEOTIDE SEQUENCE [LARGE SCALE GENOMIC DNA]</scope>
    <source>
        <strain evidence="3">DSM 2522</strain>
    </source>
</reference>
<dbReference type="RefSeq" id="WP_013489333.1">
    <property type="nucleotide sequence ID" value="NC_014829.1"/>
</dbReference>
<feature type="region of interest" description="Disordered" evidence="1">
    <location>
        <begin position="145"/>
        <end position="170"/>
    </location>
</feature>
<dbReference type="PANTHER" id="PTHR39196">
    <property type="entry name" value="PRIMOSOME, DNAD SUBUNIT"/>
    <property type="match status" value="1"/>
</dbReference>
<protein>
    <recommendedName>
        <fullName evidence="2">Lin1244/Lin1753-like N-terminal domain-containing protein</fullName>
    </recommendedName>
</protein>
<dbReference type="Pfam" id="PF14297">
    <property type="entry name" value="Lin1244_N"/>
    <property type="match status" value="1"/>
</dbReference>
<dbReference type="HOGENOM" id="CLU_074315_1_1_9"/>
<feature type="compositionally biased region" description="Basic and acidic residues" evidence="1">
    <location>
        <begin position="154"/>
        <end position="170"/>
    </location>
</feature>
<gene>
    <name evidence="3" type="ordered locus">Bcell_2745</name>
</gene>
<dbReference type="PANTHER" id="PTHR39196:SF1">
    <property type="entry name" value="PRIMOSOME, DNAD SUBUNIT"/>
    <property type="match status" value="1"/>
</dbReference>
<dbReference type="KEGG" id="bco:Bcell_2745"/>
<dbReference type="OrthoDB" id="1047417at2"/>
<evidence type="ECO:0000313" key="3">
    <source>
        <dbReference type="EMBL" id="ADU31000.1"/>
    </source>
</evidence>
<evidence type="ECO:0000313" key="4">
    <source>
        <dbReference type="Proteomes" id="UP000001401"/>
    </source>
</evidence>
<name>E6TVI3_EVAC2</name>
<organism evidence="3 4">
    <name type="scientific">Evansella cellulosilytica (strain ATCC 21833 / DSM 2522 / FERM P-1141 / JCM 9156 / N-4)</name>
    <name type="common">Bacillus cellulosilyticus</name>
    <dbReference type="NCBI Taxonomy" id="649639"/>
    <lineage>
        <taxon>Bacteria</taxon>
        <taxon>Bacillati</taxon>
        <taxon>Bacillota</taxon>
        <taxon>Bacilli</taxon>
        <taxon>Bacillales</taxon>
        <taxon>Bacillaceae</taxon>
        <taxon>Evansella</taxon>
    </lineage>
</organism>
<dbReference type="AlphaFoldDB" id="E6TVI3"/>
<evidence type="ECO:0000256" key="1">
    <source>
        <dbReference type="SAM" id="MobiDB-lite"/>
    </source>
</evidence>
<dbReference type="InterPro" id="IPR025400">
    <property type="entry name" value="Lin1244/Lin1753-like_N"/>
</dbReference>
<dbReference type="EMBL" id="CP002394">
    <property type="protein sequence ID" value="ADU31000.1"/>
    <property type="molecule type" value="Genomic_DNA"/>
</dbReference>
<feature type="domain" description="Lin1244/Lin1753-like N-terminal" evidence="2">
    <location>
        <begin position="11"/>
        <end position="103"/>
    </location>
</feature>
<feature type="region of interest" description="Disordered" evidence="1">
    <location>
        <begin position="269"/>
        <end position="293"/>
    </location>
</feature>
<evidence type="ECO:0000259" key="2">
    <source>
        <dbReference type="Pfam" id="PF14297"/>
    </source>
</evidence>